<keyword evidence="4" id="KW-1185">Reference proteome</keyword>
<dbReference type="GO" id="GO:0005975">
    <property type="term" value="P:carbohydrate metabolic process"/>
    <property type="evidence" value="ECO:0007669"/>
    <property type="project" value="InterPro"/>
</dbReference>
<reference evidence="3" key="1">
    <citation type="journal article" date="2020" name="Fungal Divers.">
        <title>Resolving the Mortierellaceae phylogeny through synthesis of multi-gene phylogenetics and phylogenomics.</title>
        <authorList>
            <person name="Vandepol N."/>
            <person name="Liber J."/>
            <person name="Desiro A."/>
            <person name="Na H."/>
            <person name="Kennedy M."/>
            <person name="Barry K."/>
            <person name="Grigoriev I.V."/>
            <person name="Miller A.N."/>
            <person name="O'Donnell K."/>
            <person name="Stajich J.E."/>
            <person name="Bonito G."/>
        </authorList>
    </citation>
    <scope>NUCLEOTIDE SEQUENCE</scope>
    <source>
        <strain evidence="3">KOD1015</strain>
    </source>
</reference>
<evidence type="ECO:0000313" key="3">
    <source>
        <dbReference type="EMBL" id="KAF9582312.1"/>
    </source>
</evidence>
<protein>
    <recommendedName>
        <fullName evidence="2">GH16 domain-containing protein</fullName>
    </recommendedName>
</protein>
<dbReference type="PROSITE" id="PS51762">
    <property type="entry name" value="GH16_2"/>
    <property type="match status" value="1"/>
</dbReference>
<evidence type="ECO:0000256" key="1">
    <source>
        <dbReference type="SAM" id="SignalP"/>
    </source>
</evidence>
<proteinExistence type="predicted"/>
<dbReference type="InterPro" id="IPR000757">
    <property type="entry name" value="Beta-glucanase-like"/>
</dbReference>
<dbReference type="Gene3D" id="2.60.120.200">
    <property type="match status" value="1"/>
</dbReference>
<feature type="domain" description="GH16" evidence="2">
    <location>
        <begin position="27"/>
        <end position="222"/>
    </location>
</feature>
<comment type="caution">
    <text evidence="3">The sequence shown here is derived from an EMBL/GenBank/DDBJ whole genome shotgun (WGS) entry which is preliminary data.</text>
</comment>
<sequence>MRPSTLLRSLSFALLAANLTPTYARSSFYESLTSHDNFIVADGYGPDRWGCSFTDSEVHEMDYGTRITIGRDSDLKPYSCGELIYRKEDLGYGHYSIDMIASDVVGHVTSFFLIANGDTEIDVELTGLNNRIGWMNVWHNNRQNPISIDLPFDTSRGWHNYSFEWRRRYIVWSVDGKVVLNRTDIPTTNPDDTNYRLVINSWTQINPEYNIEWAGRFKYPGNGKVPQARFRNMRYRP</sequence>
<dbReference type="Pfam" id="PF00722">
    <property type="entry name" value="Glyco_hydro_16"/>
    <property type="match status" value="1"/>
</dbReference>
<evidence type="ECO:0000259" key="2">
    <source>
        <dbReference type="PROSITE" id="PS51762"/>
    </source>
</evidence>
<keyword evidence="1" id="KW-0732">Signal</keyword>
<evidence type="ECO:0000313" key="4">
    <source>
        <dbReference type="Proteomes" id="UP000780801"/>
    </source>
</evidence>
<organism evidence="3 4">
    <name type="scientific">Lunasporangiospora selenospora</name>
    <dbReference type="NCBI Taxonomy" id="979761"/>
    <lineage>
        <taxon>Eukaryota</taxon>
        <taxon>Fungi</taxon>
        <taxon>Fungi incertae sedis</taxon>
        <taxon>Mucoromycota</taxon>
        <taxon>Mortierellomycotina</taxon>
        <taxon>Mortierellomycetes</taxon>
        <taxon>Mortierellales</taxon>
        <taxon>Mortierellaceae</taxon>
        <taxon>Lunasporangiospora</taxon>
    </lineage>
</organism>
<dbReference type="SUPFAM" id="SSF49899">
    <property type="entry name" value="Concanavalin A-like lectins/glucanases"/>
    <property type="match status" value="1"/>
</dbReference>
<dbReference type="AlphaFoldDB" id="A0A9P6KF06"/>
<accession>A0A9P6KF06</accession>
<feature type="signal peptide" evidence="1">
    <location>
        <begin position="1"/>
        <end position="24"/>
    </location>
</feature>
<dbReference type="OrthoDB" id="25131at2759"/>
<dbReference type="EMBL" id="JAABOA010001098">
    <property type="protein sequence ID" value="KAF9582312.1"/>
    <property type="molecule type" value="Genomic_DNA"/>
</dbReference>
<dbReference type="InterPro" id="IPR013320">
    <property type="entry name" value="ConA-like_dom_sf"/>
</dbReference>
<dbReference type="Proteomes" id="UP000780801">
    <property type="component" value="Unassembled WGS sequence"/>
</dbReference>
<dbReference type="GO" id="GO:0004553">
    <property type="term" value="F:hydrolase activity, hydrolyzing O-glycosyl compounds"/>
    <property type="evidence" value="ECO:0007669"/>
    <property type="project" value="InterPro"/>
</dbReference>
<feature type="chain" id="PRO_5040422455" description="GH16 domain-containing protein" evidence="1">
    <location>
        <begin position="25"/>
        <end position="237"/>
    </location>
</feature>
<name>A0A9P6KF06_9FUNG</name>
<gene>
    <name evidence="3" type="ORF">BGW38_000361</name>
</gene>